<dbReference type="SMART" id="SM00644">
    <property type="entry name" value="Ami_2"/>
    <property type="match status" value="1"/>
</dbReference>
<feature type="region of interest" description="Disordered" evidence="4">
    <location>
        <begin position="200"/>
        <end position="222"/>
    </location>
</feature>
<dbReference type="InterPro" id="IPR006619">
    <property type="entry name" value="PGRP_domain_met/bac"/>
</dbReference>
<dbReference type="Gene3D" id="3.40.80.10">
    <property type="entry name" value="Peptidoglycan recognition protein-like"/>
    <property type="match status" value="1"/>
</dbReference>
<name>A0A1B6IZF3_9HEMI</name>
<gene>
    <name evidence="8" type="ORF">g.12775</name>
</gene>
<accession>A0A1B6IZF3</accession>
<keyword evidence="5" id="KW-0472">Membrane</keyword>
<dbReference type="GO" id="GO:0008270">
    <property type="term" value="F:zinc ion binding"/>
    <property type="evidence" value="ECO:0007669"/>
    <property type="project" value="InterPro"/>
</dbReference>
<evidence type="ECO:0000259" key="7">
    <source>
        <dbReference type="SMART" id="SM00701"/>
    </source>
</evidence>
<dbReference type="PANTHER" id="PTHR11022">
    <property type="entry name" value="PEPTIDOGLYCAN RECOGNITION PROTEIN"/>
    <property type="match status" value="1"/>
</dbReference>
<dbReference type="CDD" id="cd06583">
    <property type="entry name" value="PGRP"/>
    <property type="match status" value="1"/>
</dbReference>
<evidence type="ECO:0000256" key="2">
    <source>
        <dbReference type="ARBA" id="ARBA00022588"/>
    </source>
</evidence>
<dbReference type="GO" id="GO:0008745">
    <property type="term" value="F:N-acetylmuramoyl-L-alanine amidase activity"/>
    <property type="evidence" value="ECO:0007669"/>
    <property type="project" value="InterPro"/>
</dbReference>
<evidence type="ECO:0000256" key="4">
    <source>
        <dbReference type="SAM" id="MobiDB-lite"/>
    </source>
</evidence>
<feature type="compositionally biased region" description="Polar residues" evidence="4">
    <location>
        <begin position="203"/>
        <end position="216"/>
    </location>
</feature>
<evidence type="ECO:0000313" key="8">
    <source>
        <dbReference type="EMBL" id="JAS92297.1"/>
    </source>
</evidence>
<proteinExistence type="inferred from homology"/>
<dbReference type="GO" id="GO:0009253">
    <property type="term" value="P:peptidoglycan catabolic process"/>
    <property type="evidence" value="ECO:0007669"/>
    <property type="project" value="InterPro"/>
</dbReference>
<evidence type="ECO:0000256" key="3">
    <source>
        <dbReference type="ARBA" id="ARBA00022859"/>
    </source>
</evidence>
<dbReference type="AlphaFoldDB" id="A0A1B6IZF3"/>
<evidence type="ECO:0008006" key="9">
    <source>
        <dbReference type="Google" id="ProtNLM"/>
    </source>
</evidence>
<keyword evidence="5" id="KW-1133">Transmembrane helix</keyword>
<dbReference type="InterPro" id="IPR002502">
    <property type="entry name" value="Amidase_domain"/>
</dbReference>
<dbReference type="InterPro" id="IPR015510">
    <property type="entry name" value="PGRP"/>
</dbReference>
<dbReference type="SUPFAM" id="SSF55846">
    <property type="entry name" value="N-acetylmuramoyl-L-alanine amidase-like"/>
    <property type="match status" value="1"/>
</dbReference>
<evidence type="ECO:0000256" key="1">
    <source>
        <dbReference type="ARBA" id="ARBA00007553"/>
    </source>
</evidence>
<protein>
    <recommendedName>
        <fullName evidence="9">Peptidoglycan-recognition protein</fullName>
    </recommendedName>
</protein>
<evidence type="ECO:0000259" key="6">
    <source>
        <dbReference type="SMART" id="SM00644"/>
    </source>
</evidence>
<organism evidence="8">
    <name type="scientific">Homalodisca liturata</name>
    <dbReference type="NCBI Taxonomy" id="320908"/>
    <lineage>
        <taxon>Eukaryota</taxon>
        <taxon>Metazoa</taxon>
        <taxon>Ecdysozoa</taxon>
        <taxon>Arthropoda</taxon>
        <taxon>Hexapoda</taxon>
        <taxon>Insecta</taxon>
        <taxon>Pterygota</taxon>
        <taxon>Neoptera</taxon>
        <taxon>Paraneoptera</taxon>
        <taxon>Hemiptera</taxon>
        <taxon>Auchenorrhyncha</taxon>
        <taxon>Membracoidea</taxon>
        <taxon>Cicadellidae</taxon>
        <taxon>Cicadellinae</taxon>
        <taxon>Proconiini</taxon>
        <taxon>Homalodisca</taxon>
    </lineage>
</organism>
<keyword evidence="2" id="KW-0399">Innate immunity</keyword>
<comment type="similarity">
    <text evidence="1">Belongs to the N-acetylmuramoyl-L-alanine amidase 2 family.</text>
</comment>
<keyword evidence="3" id="KW-0391">Immunity</keyword>
<dbReference type="SMART" id="SM00701">
    <property type="entry name" value="PGRP"/>
    <property type="match status" value="1"/>
</dbReference>
<sequence>MQYLASIQLVLLQNLFWWIVMTTSLAILLYFFVVTTLADITITSRSQWGATPPKVSPTHISGPVPWVIIHHSEGNTNCSGKPCKEIVRNIQHYHMYENYWADIGYNFMVAPTGEVFEGRGWGVVGAHAPRYNSKSVGICLIGSFQSEFKYTYDGRQRVECGRCSRTQIQQQECRHLSHRELSEPASYGSTAGSNARTHCLRSESGQDQNIVQTDWSPASARY</sequence>
<dbReference type="InterPro" id="IPR036505">
    <property type="entry name" value="Amidase/PGRP_sf"/>
</dbReference>
<dbReference type="Pfam" id="PF01510">
    <property type="entry name" value="Amidase_2"/>
    <property type="match status" value="1"/>
</dbReference>
<feature type="domain" description="N-acetylmuramoyl-L-alanine amidase" evidence="6">
    <location>
        <begin position="52"/>
        <end position="188"/>
    </location>
</feature>
<evidence type="ECO:0000256" key="5">
    <source>
        <dbReference type="SAM" id="Phobius"/>
    </source>
</evidence>
<keyword evidence="5" id="KW-0812">Transmembrane</keyword>
<feature type="domain" description="Peptidoglycan recognition protein family" evidence="7">
    <location>
        <begin position="40"/>
        <end position="182"/>
    </location>
</feature>
<dbReference type="GO" id="GO:0045087">
    <property type="term" value="P:innate immune response"/>
    <property type="evidence" value="ECO:0007669"/>
    <property type="project" value="UniProtKB-KW"/>
</dbReference>
<dbReference type="EMBL" id="GECU01015409">
    <property type="protein sequence ID" value="JAS92297.1"/>
    <property type="molecule type" value="Transcribed_RNA"/>
</dbReference>
<feature type="transmembrane region" description="Helical" evidence="5">
    <location>
        <begin position="15"/>
        <end position="38"/>
    </location>
</feature>
<reference evidence="8" key="1">
    <citation type="submission" date="2015-11" db="EMBL/GenBank/DDBJ databases">
        <title>De novo transcriptome assembly of four potential Pierce s Disease insect vectors from Arizona vineyards.</title>
        <authorList>
            <person name="Tassone E.E."/>
        </authorList>
    </citation>
    <scope>NUCLEOTIDE SEQUENCE</scope>
</reference>
<dbReference type="PANTHER" id="PTHR11022:SF41">
    <property type="entry name" value="PEPTIDOGLYCAN-RECOGNITION PROTEIN LC-RELATED"/>
    <property type="match status" value="1"/>
</dbReference>